<evidence type="ECO:0000256" key="2">
    <source>
        <dbReference type="ARBA" id="ARBA00022679"/>
    </source>
</evidence>
<dbReference type="SUPFAM" id="SSF53383">
    <property type="entry name" value="PLP-dependent transferases"/>
    <property type="match status" value="1"/>
</dbReference>
<dbReference type="EMBL" id="JAACJO010000004">
    <property type="protein sequence ID" value="KAF5359628.1"/>
    <property type="molecule type" value="Genomic_DNA"/>
</dbReference>
<dbReference type="CDD" id="cd03109">
    <property type="entry name" value="DTBS"/>
    <property type="match status" value="1"/>
</dbReference>
<dbReference type="OrthoDB" id="425114at2759"/>
<evidence type="ECO:0000256" key="1">
    <source>
        <dbReference type="ARBA" id="ARBA00022576"/>
    </source>
</evidence>
<dbReference type="PANTHER" id="PTHR42684">
    <property type="entry name" value="ADENOSYLMETHIONINE-8-AMINO-7-OXONONANOATE AMINOTRANSFERASE"/>
    <property type="match status" value="1"/>
</dbReference>
<evidence type="ECO:0000313" key="4">
    <source>
        <dbReference type="EMBL" id="KAF5359628.1"/>
    </source>
</evidence>
<keyword evidence="1" id="KW-0032">Aminotransferase</keyword>
<gene>
    <name evidence="4" type="ORF">D9756_003299</name>
</gene>
<dbReference type="SUPFAM" id="SSF52540">
    <property type="entry name" value="P-loop containing nucleoside triphosphate hydrolases"/>
    <property type="match status" value="1"/>
</dbReference>
<dbReference type="InterPro" id="IPR005814">
    <property type="entry name" value="Aminotrans_3"/>
</dbReference>
<dbReference type="InterPro" id="IPR015421">
    <property type="entry name" value="PyrdxlP-dep_Trfase_major"/>
</dbReference>
<reference evidence="4 5" key="1">
    <citation type="journal article" date="2020" name="ISME J.">
        <title>Uncovering the hidden diversity of litter-decomposition mechanisms in mushroom-forming fungi.</title>
        <authorList>
            <person name="Floudas D."/>
            <person name="Bentzer J."/>
            <person name="Ahren D."/>
            <person name="Johansson T."/>
            <person name="Persson P."/>
            <person name="Tunlid A."/>
        </authorList>
    </citation>
    <scope>NUCLEOTIDE SEQUENCE [LARGE SCALE GENOMIC DNA]</scope>
    <source>
        <strain evidence="4 5">CBS 146.42</strain>
    </source>
</reference>
<dbReference type="FunFam" id="3.90.1150.10:FF:000080">
    <property type="entry name" value="Bifunctional dethiobiotin synthetase/adenosylmethionine-8-amino-7-oxononanoate aminotransferase"/>
    <property type="match status" value="1"/>
</dbReference>
<name>A0A8H5G785_9AGAR</name>
<dbReference type="AlphaFoldDB" id="A0A8H5G785"/>
<dbReference type="Pfam" id="PF13500">
    <property type="entry name" value="AAA_26"/>
    <property type="match status" value="1"/>
</dbReference>
<dbReference type="GO" id="GO:0030170">
    <property type="term" value="F:pyridoxal phosphate binding"/>
    <property type="evidence" value="ECO:0007669"/>
    <property type="project" value="InterPro"/>
</dbReference>
<protein>
    <recommendedName>
        <fullName evidence="6">Onanonoxo-7-onima-8-eninoihtemlysoneda</fullName>
    </recommendedName>
</protein>
<comment type="caution">
    <text evidence="4">The sequence shown here is derived from an EMBL/GenBank/DDBJ whole genome shotgun (WGS) entry which is preliminary data.</text>
</comment>
<dbReference type="GO" id="GO:0004015">
    <property type="term" value="F:adenosylmethionine-8-amino-7-oxononanoate transaminase activity"/>
    <property type="evidence" value="ECO:0007669"/>
    <property type="project" value="TreeGrafter"/>
</dbReference>
<sequence length="760" mass="83561">MSSLFKNLRIHQIFGANTDVGKTIFTTALVSASAARNHPVFYLKPVSTGPPQEADDGHIKRYAKSNLVHTDCLFRYDEPVSPHLAAKLKAREGNSIEIPSDRTIVNSIANRIRQYAGRHQQCAHVYMETAGGVHSPSLSGTSQADCYRPLFLPTVLIGDSKLGGISSTISSYESLLLRGYIVDAVLLFRDEYYRNWEYLEQYFAEKGIHISTVNAPPPRLPDVSADQASTQEYYDHLIKSASSGGINAVLDHLDQCHSKRIEELVSMPKRTLDTIWWPFVQHGLSKLEKDVTVIDSAYSDFFSVYKHKKNQDQSLLTPEFDGSASWWTQTVGHAHPSLTLAAARASGRYGHVMFPQATHLPALKLAERLVHNGPGKGWATRAFYSDNGSTGMEVAIKMALRAYCRRHDISEGDKKQLGVLGLNGSYHGDTIGAMDACAEGVYSCEWHEAKGFWFDPPSIGIANGRPGITLTPALSDLIGEKVIPAPSLSWIYDVESRLQTHLAESYYAYVQETLKRLENQGQKLGTLVLEPLVMGAGGMVFVDPLFQRIMVDVVRGRTENKQSSEWSGLPVIFDEVRTCPLSVTLASEPIFEAFLGDSKASALLHGHSYTAHAIGCEVANETLQIIDTLKAGQDWKDARAKWAQGESPKDVWSFWDPNFVQTISQLPVVDEVMALGCVLAIKLNSGSDTGYVSMSAQATFAPLQDHIADTSELSAAPGGAPFTTHYRTLGNVAYFMTSLNTCSSVVGSLEDKIWHVLSRA</sequence>
<dbReference type="Gene3D" id="3.90.1150.10">
    <property type="entry name" value="Aspartate Aminotransferase, domain 1"/>
    <property type="match status" value="1"/>
</dbReference>
<dbReference type="InterPro" id="IPR015422">
    <property type="entry name" value="PyrdxlP-dep_Trfase_small"/>
</dbReference>
<evidence type="ECO:0000313" key="5">
    <source>
        <dbReference type="Proteomes" id="UP000559027"/>
    </source>
</evidence>
<dbReference type="GO" id="GO:0009102">
    <property type="term" value="P:biotin biosynthetic process"/>
    <property type="evidence" value="ECO:0007669"/>
    <property type="project" value="TreeGrafter"/>
</dbReference>
<dbReference type="GO" id="GO:0004141">
    <property type="term" value="F:dethiobiotin synthase activity"/>
    <property type="evidence" value="ECO:0007669"/>
    <property type="project" value="TreeGrafter"/>
</dbReference>
<keyword evidence="2" id="KW-0808">Transferase</keyword>
<evidence type="ECO:0008006" key="6">
    <source>
        <dbReference type="Google" id="ProtNLM"/>
    </source>
</evidence>
<dbReference type="Pfam" id="PF00202">
    <property type="entry name" value="Aminotran_3"/>
    <property type="match status" value="1"/>
</dbReference>
<keyword evidence="3" id="KW-0663">Pyridoxal phosphate</keyword>
<dbReference type="Gene3D" id="3.40.640.10">
    <property type="entry name" value="Type I PLP-dependent aspartate aminotransferase-like (Major domain)"/>
    <property type="match status" value="1"/>
</dbReference>
<dbReference type="Proteomes" id="UP000559027">
    <property type="component" value="Unassembled WGS sequence"/>
</dbReference>
<dbReference type="InterPro" id="IPR027417">
    <property type="entry name" value="P-loop_NTPase"/>
</dbReference>
<dbReference type="PANTHER" id="PTHR42684:SF3">
    <property type="entry name" value="ADENOSYLMETHIONINE-8-AMINO-7-OXONONANOATE AMINOTRANSFERASE"/>
    <property type="match status" value="1"/>
</dbReference>
<evidence type="ECO:0000256" key="3">
    <source>
        <dbReference type="ARBA" id="ARBA00022898"/>
    </source>
</evidence>
<proteinExistence type="predicted"/>
<dbReference type="GO" id="GO:0005739">
    <property type="term" value="C:mitochondrion"/>
    <property type="evidence" value="ECO:0007669"/>
    <property type="project" value="TreeGrafter"/>
</dbReference>
<keyword evidence="5" id="KW-1185">Reference proteome</keyword>
<dbReference type="Gene3D" id="3.40.50.300">
    <property type="entry name" value="P-loop containing nucleotide triphosphate hydrolases"/>
    <property type="match status" value="1"/>
</dbReference>
<dbReference type="InterPro" id="IPR015424">
    <property type="entry name" value="PyrdxlP-dep_Trfase"/>
</dbReference>
<accession>A0A8H5G785</accession>
<organism evidence="4 5">
    <name type="scientific">Leucocoprinus leucothites</name>
    <dbReference type="NCBI Taxonomy" id="201217"/>
    <lineage>
        <taxon>Eukaryota</taxon>
        <taxon>Fungi</taxon>
        <taxon>Dikarya</taxon>
        <taxon>Basidiomycota</taxon>
        <taxon>Agaricomycotina</taxon>
        <taxon>Agaricomycetes</taxon>
        <taxon>Agaricomycetidae</taxon>
        <taxon>Agaricales</taxon>
        <taxon>Agaricineae</taxon>
        <taxon>Agaricaceae</taxon>
        <taxon>Leucocoprinus</taxon>
    </lineage>
</organism>